<evidence type="ECO:0000313" key="2">
    <source>
        <dbReference type="Proteomes" id="UP000831701"/>
    </source>
</evidence>
<evidence type="ECO:0000313" key="1">
    <source>
        <dbReference type="EMBL" id="KAI3370092.1"/>
    </source>
</evidence>
<proteinExistence type="predicted"/>
<dbReference type="Proteomes" id="UP000831701">
    <property type="component" value="Chromosome 7"/>
</dbReference>
<protein>
    <submittedName>
        <fullName evidence="1">Uncharacterized protein</fullName>
    </submittedName>
</protein>
<sequence length="3319" mass="365034">MHFVKWDLLLIFCCCGLVSPAHCFTVHISEDADTRAAVAGVPRGARCVLDQVLAPKFAQRFLETDAAAGAVFVSDSVKCPPLRSNPFTVYTVADCTGSGHRHLLAGLYDVHVHGRNCSNRRRRKPQWDMEVLSLLNTHGHRSSECHRAGSALVSVGGLLPGAPIRCKVANSRDFYFSEGDLFVSQTLCWRQDTLLELDLLCDVLTGTGASAAVSPISVHWRVGQGPFRQAHLEKLLEKAAQSDSGIVSRRRRSVNSSPQFQPPMYQVSVAENKPAGTPVVVLKAVDVDEGEAGRLEYFIEALFDSRSNSLFAVDPANGAVSTVEVLDRETKDTHVFRVTAVDHGTPRRTAMATLTITVSDTNDHDPVFEQQDYKESIRENLEIGYEVLTVRATDGDAPVNGNILYRIINSNGTNDVFEIDSRSGVIRTRGLVDREEVEAYMLLVEANDQGRDPGPRSATATVHIVVEDDNDNAPQFSEKRYVVQVPEDMAPNAEILRVTATDQDRGSNAVVHFSIMSGNTRGQFYIDAQTGQMDLVSHLDYEANKEYTLRIRAQDGGRPPLSNISGLVTVQVLDVNDNAPIFVSTPFQATVLENVPLGYSIIHIQAVDADSGDNSKLEYRLTETTPNFPFTINNSTGWIVVAAELDRESVDFYNFGVEARDHGYPVMSSSASISMTILDVNDNNPEFTQKAYYMRLNEDAAVGTSVVTVSAVDQDINSVVAYQISSGNTRNRFSITSQSGGGLITLALPLDYKLERQYVLTVTASDGTLFDTAKVFVNVTDANTHRPVFQSSHYTVNINEDRPTGTTVVVISATDEDTGENARITYFMDDSIPQFDIDPDTGAVTTQMELDYEDQVSYTLAITARDNGIPQKSDTTYLEILVNDVNDNSPRFLRDHYVGSVMEDVPVFTSVVQVSATDRDSGLNGRVFYTFQGGEDGDGDFIIESTSGIVRTLRRLDRENVPVYSLQAFAVDKGVPALKTPVNIQVTILDVNDNPPVFEKDEFDIMVEENSPIGVVVAHISATDPDEGSNAQIMYQIVEGNIPEVFQLDIFSGELTALIDLDYEARSEYVIVVQATSAPLVSRAMVHIKLVDKNDNVPQLKNFQIIFNNYVTEKSSSFPTGVIGRIPAHDPDVSDQLHYSFEMGNELNLVLLNQSTGEIQLSPALDNNRPLEASMRISVSDGVHSVSAQCLLQVTIITDEMLSNSITLRLANTSQEHFLSLLLAQFLDGVARVLSAAPEDVVIFNIQDDTDVSARILNVSLSVAVPMLDDGHQRPGGLGLGGDRRGRESGGAEFFGSEELQERLYLNRSLLAKISSQEVLPFDDNICLREPCENYMKCVSVLKFDSLAPFVASDTILFRPIHPIAGLRCRCPTGFTGDYCETEIDLCYSKPCGAHGVCRSREGGYTCECFEDYTELKWLKKACQPRQPHNIQRLEVLRADLIHPRRLATEELANYLSDFGLGDGRVHLRVPSLCFLTGRQVGGIEEILEVFLPPSDNVPSRGQQLPTRTVNSVGRVLLPPSEAPDGLPESLRGRPIVLLHGLTELLPDPSFCLQDRPGCGLLGLPVPVNCVRSPTGQHGPIGLLLQPDSIPYFRCPPPGSGLPPRQAPETLRPQLRTAASTMEAENMVHSGLNVPSLPRNLDWVVEAPRHDCYPNHIAPDPSWTFLRVVSLLEGGPTSPFRAEPGRVPWAKTHQASHQASSPEPQPQPQAWLQGGAQVTCQSGRRNGERCELSSRSGRCAPGVCKNGGSCVNLLVGGFKCECPPGGYEKPYCEMTTRNFPPHSFVTFKGLRQRFHFTLSLTFATKEPNGLLLYNGRFNEKHDFIAMEIISEQIQLTFSAGETKTTVSPYILGGVSDGQWHVVEVHYYNKPILNQAGLPQGPSDQKVVVVTVDNCDTSVALRFGHIIGNYTCSAQGSQSGTKKSLDLTGPLLLGGVPKLPEDFPVRNRQFMGCMKNLRIDNQHIDMASFIANNGTLPGCSAKRHFCNNSPCLNGGTCVNLWGSFSCDCPLGFGGQNCERVMAIPQRFLGNSLLQWNNMASTAASVPWHVELMFRTRQSSATLLHISSGLQHNLTLQLRGGSVLMGLHRGEDSTLSRVEEVLVNDGDWHHLQLDISRLGGVSSHHKAVLSLDQGLYLASMEVDGRLRDSKLKTVSVGGLARPDGKVQHGFRGCIQGLRVGGALSLSQARKVNVEPGCSVPDPCSSSPCPANSYCSDDWDSHSCTCLAGYYGTNCTDVCSLNPCEHESTCTRKLSSSRGYTCDCPSNYFGHYCEKKTDLPCPRGWWGHKTCGPCNCQTDKGFDSDCNKTSGECRCKDNHYRPEGSDTCLLCDCYPVGSFSRACDRESGQCQCKPGVIGRQCDHCDNPFAEVSPNGCEVIYDSCPQAIEAGIWWPRTKFGLPAAVPCPKGTLGTAIRHCDEHKGWLPPNLFNCTSITFSKLKALSEKLSRNTSLLDSGHVQQTAALLANATMHTEKYFGSDVKVAYRLTQSLLQHESNQQGFNLTATQDVHFTENLVRVGSAILSPDTRPHWELIQHSEGGTAVLLRHYEDYANTLAQNMRKTYLSPFTIVTPHIVISVDRLKKMNFAGAKLPRYQSLRGPRPADLETAVTLPDSVFQPPMDTKGHRHLDVFPESSLRNRSANRKRRHPDDSQQDAIASVIIFHSLASLLPESYDPDKRSLRVPKRPVINTPVVSITVHDNDELLQHALDKPITVQFRLVSTEERSKPICVFWNHSILAGSGGWSAKGCEVVFRNSTHISCQCYHMTSFAVLMDISRRENGEILPIKILTWSTVGVTLGFLLLTTIFLLCLRAMHCNKTSIISNGATALFLSELIFILGINQADNPFVCTIIAILLHFFYLCTFSWLFLEGLHIYRMISEVRDINYGPMRFYYLIGWGVPAFITGLAVGLDPEGYGNPDFCWLSMYDTLIWSFAGPIAMAASMNIFLYILSSRASCSLRHHSIEKKEPRVSGLKTAGGVLFFVSVTCFLALLSVNSDMIIFHYLFAGFNCVQGPFVFFFRIVFNKEARNAMKYCCSRKRPDHMIKSKASGYKCNTNYMDGRLYHLPFGDSSVSLNGTMQSGKSQQSYVPFVLRDDGLSNSQAHIALNDHVSLFHETKEHLEDRDSDSDSDLSLEDDQSGSYASTHSSDSEDEEGPLPPEECWENLASNAGRRPQPHDNSLSKMYWPGDYAAPASDSELAGTDRLQPDTPANQQSSLSREPRALSEGRTQDSMMVLLPSLPNLSAHPHKGILKKKQLSPIVERNGLNRIHNELCENVPGMASPRGSSSSEGRAGPAKPGLPDQLNGVAMSIKAGTVDGDSSGSE</sequence>
<accession>A0ACB8WQ23</accession>
<dbReference type="EMBL" id="CM041537">
    <property type="protein sequence ID" value="KAI3370092.1"/>
    <property type="molecule type" value="Genomic_DNA"/>
</dbReference>
<comment type="caution">
    <text evidence="1">The sequence shown here is derived from an EMBL/GenBank/DDBJ whole genome shotgun (WGS) entry which is preliminary data.</text>
</comment>
<reference evidence="1" key="1">
    <citation type="submission" date="2022-04" db="EMBL/GenBank/DDBJ databases">
        <title>Jade perch genome.</title>
        <authorList>
            <person name="Chao B."/>
        </authorList>
    </citation>
    <scope>NUCLEOTIDE SEQUENCE</scope>
    <source>
        <strain evidence="1">CB-2022</strain>
    </source>
</reference>
<keyword evidence="2" id="KW-1185">Reference proteome</keyword>
<organism evidence="1 2">
    <name type="scientific">Scortum barcoo</name>
    <name type="common">barcoo grunter</name>
    <dbReference type="NCBI Taxonomy" id="214431"/>
    <lineage>
        <taxon>Eukaryota</taxon>
        <taxon>Metazoa</taxon>
        <taxon>Chordata</taxon>
        <taxon>Craniata</taxon>
        <taxon>Vertebrata</taxon>
        <taxon>Euteleostomi</taxon>
        <taxon>Actinopterygii</taxon>
        <taxon>Neopterygii</taxon>
        <taxon>Teleostei</taxon>
        <taxon>Neoteleostei</taxon>
        <taxon>Acanthomorphata</taxon>
        <taxon>Eupercaria</taxon>
        <taxon>Centrarchiformes</taxon>
        <taxon>Terapontoidei</taxon>
        <taxon>Terapontidae</taxon>
        <taxon>Scortum</taxon>
    </lineage>
</organism>
<gene>
    <name evidence="1" type="ORF">L3Q82_024890</name>
</gene>
<name>A0ACB8WQ23_9TELE</name>